<feature type="compositionally biased region" description="Low complexity" evidence="2">
    <location>
        <begin position="90"/>
        <end position="112"/>
    </location>
</feature>
<name>A0ABN2MZB2_9PSEU</name>
<proteinExistence type="predicted"/>
<evidence type="ECO:0000313" key="4">
    <source>
        <dbReference type="EMBL" id="GAA1843299.1"/>
    </source>
</evidence>
<protein>
    <recommendedName>
        <fullName evidence="6">Class F sortase</fullName>
    </recommendedName>
</protein>
<keyword evidence="3" id="KW-0812">Transmembrane</keyword>
<dbReference type="InterPro" id="IPR023365">
    <property type="entry name" value="Sortase_dom-sf"/>
</dbReference>
<dbReference type="InterPro" id="IPR042001">
    <property type="entry name" value="Sortase_F"/>
</dbReference>
<feature type="compositionally biased region" description="Pro residues" evidence="2">
    <location>
        <begin position="48"/>
        <end position="59"/>
    </location>
</feature>
<evidence type="ECO:0000313" key="5">
    <source>
        <dbReference type="Proteomes" id="UP001500449"/>
    </source>
</evidence>
<sequence>MLVRAPGRRPTRDAAPARARTPPRAEPAMSGTGSPEHTSVTPDHRPDPVPPVDDPPAPPRVGTFGRPKHTSTTGEPGSGDVPSVDEPLPSRRAGARAEPARGGAGRPSRTSATSRPWWVLLAVAGLALLVTAGLLVATREPAVTAAPIGSVATARPHESGDLRPGAPVRVPFAGAVPVGLELPARGTSAPVVPVTTGADGDLAVPDPPQTVGWWEPGALAGSGAGTVVIAGHVDSRLAGVGMLAVLPQLTVGEPVVLRAADGRPVAYRVVARREFVKSALPADTFARSGPPRLVLVTCGGRFDPATRSYEDNIVVYAEPG</sequence>
<evidence type="ECO:0000256" key="1">
    <source>
        <dbReference type="ARBA" id="ARBA00022801"/>
    </source>
</evidence>
<dbReference type="InterPro" id="IPR005754">
    <property type="entry name" value="Sortase"/>
</dbReference>
<keyword evidence="3" id="KW-1133">Transmembrane helix</keyword>
<comment type="caution">
    <text evidence="4">The sequence shown here is derived from an EMBL/GenBank/DDBJ whole genome shotgun (WGS) entry which is preliminary data.</text>
</comment>
<feature type="transmembrane region" description="Helical" evidence="3">
    <location>
        <begin position="117"/>
        <end position="137"/>
    </location>
</feature>
<reference evidence="4 5" key="1">
    <citation type="journal article" date="2019" name="Int. J. Syst. Evol. Microbiol.">
        <title>The Global Catalogue of Microorganisms (GCM) 10K type strain sequencing project: providing services to taxonomists for standard genome sequencing and annotation.</title>
        <authorList>
            <consortium name="The Broad Institute Genomics Platform"/>
            <consortium name="The Broad Institute Genome Sequencing Center for Infectious Disease"/>
            <person name="Wu L."/>
            <person name="Ma J."/>
        </authorList>
    </citation>
    <scope>NUCLEOTIDE SEQUENCE [LARGE SCALE GENOMIC DNA]</scope>
    <source>
        <strain evidence="4 5">JCM 16009</strain>
    </source>
</reference>
<feature type="compositionally biased region" description="Low complexity" evidence="2">
    <location>
        <begin position="13"/>
        <end position="28"/>
    </location>
</feature>
<keyword evidence="3" id="KW-0472">Membrane</keyword>
<dbReference type="Gene3D" id="2.40.260.10">
    <property type="entry name" value="Sortase"/>
    <property type="match status" value="1"/>
</dbReference>
<evidence type="ECO:0000256" key="2">
    <source>
        <dbReference type="SAM" id="MobiDB-lite"/>
    </source>
</evidence>
<dbReference type="Pfam" id="PF04203">
    <property type="entry name" value="Sortase"/>
    <property type="match status" value="1"/>
</dbReference>
<organism evidence="4 5">
    <name type="scientific">Pseudonocardia ailaonensis</name>
    <dbReference type="NCBI Taxonomy" id="367279"/>
    <lineage>
        <taxon>Bacteria</taxon>
        <taxon>Bacillati</taxon>
        <taxon>Actinomycetota</taxon>
        <taxon>Actinomycetes</taxon>
        <taxon>Pseudonocardiales</taxon>
        <taxon>Pseudonocardiaceae</taxon>
        <taxon>Pseudonocardia</taxon>
    </lineage>
</organism>
<dbReference type="SUPFAM" id="SSF63817">
    <property type="entry name" value="Sortase"/>
    <property type="match status" value="1"/>
</dbReference>
<evidence type="ECO:0000256" key="3">
    <source>
        <dbReference type="SAM" id="Phobius"/>
    </source>
</evidence>
<evidence type="ECO:0008006" key="6">
    <source>
        <dbReference type="Google" id="ProtNLM"/>
    </source>
</evidence>
<keyword evidence="1" id="KW-0378">Hydrolase</keyword>
<gene>
    <name evidence="4" type="ORF">GCM10009836_23320</name>
</gene>
<feature type="region of interest" description="Disordered" evidence="2">
    <location>
        <begin position="1"/>
        <end position="113"/>
    </location>
</feature>
<keyword evidence="5" id="KW-1185">Reference proteome</keyword>
<dbReference type="Proteomes" id="UP001500449">
    <property type="component" value="Unassembled WGS sequence"/>
</dbReference>
<dbReference type="EMBL" id="BAAAQK010000005">
    <property type="protein sequence ID" value="GAA1843299.1"/>
    <property type="molecule type" value="Genomic_DNA"/>
</dbReference>
<accession>A0ABN2MZB2</accession>
<dbReference type="CDD" id="cd05829">
    <property type="entry name" value="Sortase_F"/>
    <property type="match status" value="1"/>
</dbReference>